<dbReference type="AlphaFoldDB" id="A0A7J4ZST6"/>
<reference evidence="2 3" key="1">
    <citation type="submission" date="2019-09" db="EMBL/GenBank/DDBJ databases">
        <title>Geobacter sp. Red96, a novel strain isolated from paddy soil.</title>
        <authorList>
            <person name="Xu Z."/>
            <person name="Masuda Y."/>
            <person name="Itoh H."/>
            <person name="Senoo K."/>
        </authorList>
    </citation>
    <scope>NUCLEOTIDE SEQUENCE [LARGE SCALE GENOMIC DNA]</scope>
    <source>
        <strain evidence="2 3">Red96</strain>
    </source>
</reference>
<gene>
    <name evidence="2" type="ORF">F6V25_07415</name>
</gene>
<evidence type="ECO:0000313" key="3">
    <source>
        <dbReference type="Proteomes" id="UP000420562"/>
    </source>
</evidence>
<keyword evidence="1" id="KW-0812">Transmembrane</keyword>
<name>A0A7J4ZST6_9BACT</name>
<keyword evidence="1" id="KW-1133">Transmembrane helix</keyword>
<dbReference type="Proteomes" id="UP000420562">
    <property type="component" value="Unassembled WGS sequence"/>
</dbReference>
<dbReference type="PANTHER" id="PTHR34351">
    <property type="entry name" value="SLR1927 PROTEIN-RELATED"/>
    <property type="match status" value="1"/>
</dbReference>
<evidence type="ECO:0000256" key="1">
    <source>
        <dbReference type="SAM" id="Phobius"/>
    </source>
</evidence>
<dbReference type="EMBL" id="VZQZ01000003">
    <property type="protein sequence ID" value="KAB0666289.1"/>
    <property type="molecule type" value="Genomic_DNA"/>
</dbReference>
<proteinExistence type="predicted"/>
<evidence type="ECO:0000313" key="2">
    <source>
        <dbReference type="EMBL" id="KAB0666289.1"/>
    </source>
</evidence>
<feature type="transmembrane region" description="Helical" evidence="1">
    <location>
        <begin position="16"/>
        <end position="36"/>
    </location>
</feature>
<dbReference type="PANTHER" id="PTHR34351:SF1">
    <property type="entry name" value="SLR1927 PROTEIN"/>
    <property type="match status" value="1"/>
</dbReference>
<keyword evidence="3" id="KW-1185">Reference proteome</keyword>
<protein>
    <submittedName>
        <fullName evidence="2">DUF58 domain-containing protein</fullName>
    </submittedName>
</protein>
<keyword evidence="1" id="KW-0472">Membrane</keyword>
<accession>A0A7J4ZST6</accession>
<comment type="caution">
    <text evidence="2">The sequence shown here is derived from an EMBL/GenBank/DDBJ whole genome shotgun (WGS) entry which is preliminary data.</text>
</comment>
<organism evidence="2 3">
    <name type="scientific">Oryzomonas japonica</name>
    <dbReference type="NCBI Taxonomy" id="2603858"/>
    <lineage>
        <taxon>Bacteria</taxon>
        <taxon>Pseudomonadati</taxon>
        <taxon>Thermodesulfobacteriota</taxon>
        <taxon>Desulfuromonadia</taxon>
        <taxon>Geobacterales</taxon>
        <taxon>Geobacteraceae</taxon>
        <taxon>Oryzomonas</taxon>
    </lineage>
</organism>
<sequence length="276" mass="30420">MTLLLGFSAVNTGNNLLFLVVSGLLAFMSVTGYAGMRNIKGLIPEIVPPAEIFAEIAAPFRLRIHNTKRHSPSFLVRLECPGGQGITFPLIGCGVSTEGSISLMFPDRGHAVLDRITISSTFPVNFFTRYWTFATACRFIVFPRLQAGVTVGDGDEAQRHGSNSRQDRGLDGELERIATYSGREPLRMIHWKLSARSEELLVKEFGRQTAAPLVIDLDSLPGQGLEQRISRAAWLVRRWVGLRPVGLRCNGKVIPAETGRHHGLKLLAELALYGRD</sequence>